<name>V9E181_PHYNI</name>
<comment type="caution">
    <text evidence="2">The sequence shown here is derived from an EMBL/GenBank/DDBJ whole genome shotgun (WGS) entry which is preliminary data.</text>
</comment>
<dbReference type="Proteomes" id="UP000018721">
    <property type="component" value="Unassembled WGS sequence"/>
</dbReference>
<protein>
    <submittedName>
        <fullName evidence="2">Uncharacterized protein</fullName>
    </submittedName>
</protein>
<keyword evidence="3" id="KW-1185">Reference proteome</keyword>
<dbReference type="HOGENOM" id="CLU_870104_0_0_1"/>
<feature type="region of interest" description="Disordered" evidence="1">
    <location>
        <begin position="149"/>
        <end position="169"/>
    </location>
</feature>
<dbReference type="EMBL" id="ANIZ01003704">
    <property type="protein sequence ID" value="ETI32037.1"/>
    <property type="molecule type" value="Genomic_DNA"/>
</dbReference>
<feature type="region of interest" description="Disordered" evidence="1">
    <location>
        <begin position="35"/>
        <end position="57"/>
    </location>
</feature>
<organism evidence="2 3">
    <name type="scientific">Phytophthora nicotianae P1569</name>
    <dbReference type="NCBI Taxonomy" id="1317065"/>
    <lineage>
        <taxon>Eukaryota</taxon>
        <taxon>Sar</taxon>
        <taxon>Stramenopiles</taxon>
        <taxon>Oomycota</taxon>
        <taxon>Peronosporomycetes</taxon>
        <taxon>Peronosporales</taxon>
        <taxon>Peronosporaceae</taxon>
        <taxon>Phytophthora</taxon>
    </lineage>
</organism>
<dbReference type="eggNOG" id="ENOG502SVZM">
    <property type="taxonomic scope" value="Eukaryota"/>
</dbReference>
<dbReference type="OrthoDB" id="111278at2759"/>
<feature type="compositionally biased region" description="Basic and acidic residues" evidence="1">
    <location>
        <begin position="48"/>
        <end position="57"/>
    </location>
</feature>
<reference evidence="2 3" key="1">
    <citation type="submission" date="2013-11" db="EMBL/GenBank/DDBJ databases">
        <title>The Genome Sequence of Phytophthora parasitica P1569.</title>
        <authorList>
            <consortium name="The Broad Institute Genomics Platform"/>
            <person name="Russ C."/>
            <person name="Tyler B."/>
            <person name="Panabieres F."/>
            <person name="Shan W."/>
            <person name="Tripathy S."/>
            <person name="Grunwald N."/>
            <person name="Machado M."/>
            <person name="Johnson C.S."/>
            <person name="Arredondo F."/>
            <person name="Hong C."/>
            <person name="Coffey M."/>
            <person name="Young S.K."/>
            <person name="Zeng Q."/>
            <person name="Gargeya S."/>
            <person name="Fitzgerald M."/>
            <person name="Abouelleil A."/>
            <person name="Alvarado L."/>
            <person name="Chapman S.B."/>
            <person name="Gainer-Dewar J."/>
            <person name="Goldberg J."/>
            <person name="Griggs A."/>
            <person name="Gujja S."/>
            <person name="Hansen M."/>
            <person name="Howarth C."/>
            <person name="Imamovic A."/>
            <person name="Ireland A."/>
            <person name="Larimer J."/>
            <person name="McCowan C."/>
            <person name="Murphy C."/>
            <person name="Pearson M."/>
            <person name="Poon T.W."/>
            <person name="Priest M."/>
            <person name="Roberts A."/>
            <person name="Saif S."/>
            <person name="Shea T."/>
            <person name="Sykes S."/>
            <person name="Wortman J."/>
            <person name="Nusbaum C."/>
            <person name="Birren B."/>
        </authorList>
    </citation>
    <scope>NUCLEOTIDE SEQUENCE [LARGE SCALE GENOMIC DNA]</scope>
    <source>
        <strain evidence="2 3">P1569</strain>
    </source>
</reference>
<gene>
    <name evidence="2" type="ORF">F443_21081</name>
</gene>
<evidence type="ECO:0000256" key="1">
    <source>
        <dbReference type="SAM" id="MobiDB-lite"/>
    </source>
</evidence>
<evidence type="ECO:0000313" key="2">
    <source>
        <dbReference type="EMBL" id="ETI32037.1"/>
    </source>
</evidence>
<dbReference type="AlphaFoldDB" id="V9E181"/>
<proteinExistence type="predicted"/>
<accession>V9E181</accession>
<evidence type="ECO:0000313" key="3">
    <source>
        <dbReference type="Proteomes" id="UP000018721"/>
    </source>
</evidence>
<feature type="compositionally biased region" description="Polar residues" evidence="1">
    <location>
        <begin position="151"/>
        <end position="165"/>
    </location>
</feature>
<sequence>MSEVVAFPALARAKKLFLLRKQAARRREGECRVDIRNRDVSSSNNPKEVQDQRHEPHRTVGLDSTRRYTSSLIAFCSDFDEQLRVVNSDLLLLNTSVRREYQRESLALEKLTTELLDKELPSPANQRDVRSCRVRLRLSRPSIKLRVVRQSPPQNSNVKQPQTSPKKPLSRAALLAHQAMKARVLQSYARLYLFRVLYRGGPSQLVAARQLATRCRRSHAFRHWRRVVIQRLKLRRRCLRTQQRIERCVASWARSRAIQVVNIEGKYAMAKEFHQSKLLASSFRTWLGWYQSSGPT</sequence>